<keyword evidence="3" id="KW-1185">Reference proteome</keyword>
<dbReference type="EMBL" id="CP062006">
    <property type="protein sequence ID" value="QTC88411.1"/>
    <property type="molecule type" value="Genomic_DNA"/>
</dbReference>
<sequence length="259" mass="28012">MPSAPQVHACLWCGATRYAPSLEHIIPEALGCPEGFVLHEGVCERCNNGLGHVDQALVRQFEVQTVMAGIPRKKGRRPTIEGWAPLRGAQGPNGPILHLNAGPDDVIIDGRPLKPAGRATGIHSVEMSRDGRVGTLRFSMDIGRDPKLRRALYKIGLETVALYFGLPRALDPAFDPVRAYVRHSAGDFAVIVMDAGAGDGHEVSAPWKGPEGLIVPVTIFGVSFLLDLLQDQKGLDRIEGELRKTRGGEGWSRLGGRRP</sequence>
<evidence type="ECO:0000313" key="3">
    <source>
        <dbReference type="Proteomes" id="UP000663942"/>
    </source>
</evidence>
<feature type="domain" description="HNH endonuclease 5" evidence="1">
    <location>
        <begin position="10"/>
        <end position="61"/>
    </location>
</feature>
<protein>
    <recommendedName>
        <fullName evidence="1">HNH endonuclease 5 domain-containing protein</fullName>
    </recommendedName>
</protein>
<accession>A0ABX7SPV0</accession>
<dbReference type="InterPro" id="IPR029471">
    <property type="entry name" value="HNH_5"/>
</dbReference>
<organism evidence="2 3">
    <name type="scientific">Brevundimonas pondensis</name>
    <dbReference type="NCBI Taxonomy" id="2774189"/>
    <lineage>
        <taxon>Bacteria</taxon>
        <taxon>Pseudomonadati</taxon>
        <taxon>Pseudomonadota</taxon>
        <taxon>Alphaproteobacteria</taxon>
        <taxon>Caulobacterales</taxon>
        <taxon>Caulobacteraceae</taxon>
        <taxon>Brevundimonas</taxon>
    </lineage>
</organism>
<reference evidence="2 3" key="1">
    <citation type="submission" date="2020-09" db="EMBL/GenBank/DDBJ databases">
        <title>Brevundimonas sp. LVF1 isolated from an oligotrophic pond in Goettingen, Germany.</title>
        <authorList>
            <person name="Friedrich I."/>
            <person name="Klassen A."/>
            <person name="Neubauer H."/>
            <person name="Schneider D."/>
            <person name="Hertel R."/>
            <person name="Daniel R."/>
        </authorList>
    </citation>
    <scope>NUCLEOTIDE SEQUENCE [LARGE SCALE GENOMIC DNA]</scope>
    <source>
        <strain evidence="2 3">LVF1</strain>
    </source>
</reference>
<evidence type="ECO:0000259" key="1">
    <source>
        <dbReference type="Pfam" id="PF14279"/>
    </source>
</evidence>
<name>A0ABX7SPV0_9CAUL</name>
<proteinExistence type="predicted"/>
<dbReference type="Proteomes" id="UP000663942">
    <property type="component" value="Chromosome"/>
</dbReference>
<evidence type="ECO:0000313" key="2">
    <source>
        <dbReference type="EMBL" id="QTC88411.1"/>
    </source>
</evidence>
<gene>
    <name evidence="2" type="ORF">IFE19_03190</name>
</gene>
<dbReference type="Pfam" id="PF14279">
    <property type="entry name" value="HNH_5"/>
    <property type="match status" value="1"/>
</dbReference>